<dbReference type="Pfam" id="PF22920">
    <property type="entry name" value="UvrC_RNaseH"/>
    <property type="match status" value="1"/>
</dbReference>
<dbReference type="PROSITE" id="PS50165">
    <property type="entry name" value="UVRC"/>
    <property type="match status" value="1"/>
</dbReference>
<dbReference type="CDD" id="cd10434">
    <property type="entry name" value="GIY-YIG_UvrC_Cho"/>
    <property type="match status" value="1"/>
</dbReference>
<comment type="similarity">
    <text evidence="6">Belongs to the UvrC family.</text>
</comment>
<organism evidence="9 10">
    <name type="scientific">Spiroplasma culicicola AES-1</name>
    <dbReference type="NCBI Taxonomy" id="1276246"/>
    <lineage>
        <taxon>Bacteria</taxon>
        <taxon>Bacillati</taxon>
        <taxon>Mycoplasmatota</taxon>
        <taxon>Mollicutes</taxon>
        <taxon>Entomoplasmatales</taxon>
        <taxon>Spiroplasmataceae</taxon>
        <taxon>Spiroplasma</taxon>
    </lineage>
</organism>
<comment type="subcellular location">
    <subcellularLocation>
        <location evidence="6">Cytoplasm</location>
    </subcellularLocation>
</comment>
<dbReference type="PATRIC" id="fig|1276246.3.peg.275"/>
<evidence type="ECO:0000256" key="2">
    <source>
        <dbReference type="ARBA" id="ARBA00022763"/>
    </source>
</evidence>
<dbReference type="AlphaFoldDB" id="W6A6I7"/>
<proteinExistence type="inferred from homology"/>
<dbReference type="RefSeq" id="WP_025362858.1">
    <property type="nucleotide sequence ID" value="NZ_CP006681.1"/>
</dbReference>
<evidence type="ECO:0000259" key="8">
    <source>
        <dbReference type="PROSITE" id="PS50165"/>
    </source>
</evidence>
<dbReference type="InterPro" id="IPR050066">
    <property type="entry name" value="UvrABC_protein_C"/>
</dbReference>
<comment type="subunit">
    <text evidence="6">Interacts with UvrB in an incision complex.</text>
</comment>
<dbReference type="EMBL" id="CP006681">
    <property type="protein sequence ID" value="AHI52617.1"/>
    <property type="molecule type" value="Genomic_DNA"/>
</dbReference>
<dbReference type="InterPro" id="IPR038476">
    <property type="entry name" value="UvrC_RNase_H_dom_sf"/>
</dbReference>
<dbReference type="InterPro" id="IPR001162">
    <property type="entry name" value="UvrC_RNase_H_dom"/>
</dbReference>
<dbReference type="Gene3D" id="1.10.150.20">
    <property type="entry name" value="5' to 3' exonuclease, C-terminal subdomain"/>
    <property type="match status" value="1"/>
</dbReference>
<dbReference type="SUPFAM" id="SSF47781">
    <property type="entry name" value="RuvA domain 2-like"/>
    <property type="match status" value="1"/>
</dbReference>
<sequence>MNVEKILKNLPEKSGCYMYFNDKEQVIYVGKAKNLKKRVSSYFNKVHDFKTTQLVREINNLETIITNNEKESLLLEQNLIKKYKPRYNIVLNDDKKYPYIAVTNEKDPRYIYIRNFDSKNKISFGPLPEGSSARSILNTLERIYPLRRCTGYIGKPCLYYHINQCSGACFKEVEPNYYQNMILKVKDFFDGNSSEVKELLEEKMLIASDNLQFEEAQRIKEIIQHLSFTLTKQNVDLNDNLNRDIFNYYEDFDYFCFTVLFYRKGQLVLKNQELIKNNGQNIEELFLSFINQIYAKNLIPDYIVIPKTMQMEELNLVFNNKILTEDDQISHNLLKLALDNSKEYLVEKIYYKDNQSITKEEVLKDLQATLKLQTFPYHIEMFDIANILDELVTGAMVVYKNGLPSKNDFRKYNIDIEESGDYHRIKEAVYRRYREAKNLPDLLIMDGAISQVHAAKEALKKLNLTIPIIGLVKNDHHKTDHILDLEEKPLFINKDTQVFKFLENIQLRVHNYAIAGFRKRFVQNNINDVIVNNIKGIGQVKIKKLYEKFNTIENIKNANYEQLFDIIKNKVITNQLIEFLKEYKTNG</sequence>
<dbReference type="STRING" id="1276246.SCULI_v1c02760"/>
<dbReference type="eggNOG" id="COG0322">
    <property type="taxonomic scope" value="Bacteria"/>
</dbReference>
<dbReference type="InterPro" id="IPR000305">
    <property type="entry name" value="GIY-YIG_endonuc"/>
</dbReference>
<dbReference type="NCBIfam" id="TIGR00194">
    <property type="entry name" value="uvrC"/>
    <property type="match status" value="1"/>
</dbReference>
<feature type="domain" description="GIY-YIG" evidence="7">
    <location>
        <begin position="12"/>
        <end position="89"/>
    </location>
</feature>
<keyword evidence="4 6" id="KW-0267">Excision nuclease</keyword>
<keyword evidence="1 6" id="KW-0963">Cytoplasm</keyword>
<dbReference type="SUPFAM" id="SSF82771">
    <property type="entry name" value="GIY-YIG endonuclease"/>
    <property type="match status" value="1"/>
</dbReference>
<dbReference type="Pfam" id="PF08459">
    <property type="entry name" value="UvrC_RNaseH_dom"/>
    <property type="match status" value="1"/>
</dbReference>
<evidence type="ECO:0000256" key="3">
    <source>
        <dbReference type="ARBA" id="ARBA00022769"/>
    </source>
</evidence>
<evidence type="ECO:0000259" key="7">
    <source>
        <dbReference type="PROSITE" id="PS50164"/>
    </source>
</evidence>
<evidence type="ECO:0000313" key="9">
    <source>
        <dbReference type="EMBL" id="AHI52617.1"/>
    </source>
</evidence>
<dbReference type="KEGG" id="scq:SCULI_v1c02760"/>
<evidence type="ECO:0000256" key="5">
    <source>
        <dbReference type="ARBA" id="ARBA00023204"/>
    </source>
</evidence>
<dbReference type="OrthoDB" id="9804933at2"/>
<dbReference type="FunFam" id="3.40.1440.10:FF:000001">
    <property type="entry name" value="UvrABC system protein C"/>
    <property type="match status" value="1"/>
</dbReference>
<dbReference type="InterPro" id="IPR004791">
    <property type="entry name" value="UvrC"/>
</dbReference>
<dbReference type="PROSITE" id="PS50164">
    <property type="entry name" value="GIY_YIG"/>
    <property type="match status" value="1"/>
</dbReference>
<dbReference type="InterPro" id="IPR010994">
    <property type="entry name" value="RuvA_2-like"/>
</dbReference>
<evidence type="ECO:0000256" key="4">
    <source>
        <dbReference type="ARBA" id="ARBA00022881"/>
    </source>
</evidence>
<dbReference type="GO" id="GO:0009432">
    <property type="term" value="P:SOS response"/>
    <property type="evidence" value="ECO:0007669"/>
    <property type="project" value="UniProtKB-UniRule"/>
</dbReference>
<evidence type="ECO:0000313" key="10">
    <source>
        <dbReference type="Proteomes" id="UP000019267"/>
    </source>
</evidence>
<accession>W6A6I7</accession>
<dbReference type="Gene3D" id="3.30.420.340">
    <property type="entry name" value="UvrC, RNAse H endonuclease domain"/>
    <property type="match status" value="1"/>
</dbReference>
<keyword evidence="10" id="KW-1185">Reference proteome</keyword>
<dbReference type="SUPFAM" id="SSF46600">
    <property type="entry name" value="C-terminal UvrC-binding domain of UvrB"/>
    <property type="match status" value="1"/>
</dbReference>
<evidence type="ECO:0000256" key="1">
    <source>
        <dbReference type="ARBA" id="ARBA00022490"/>
    </source>
</evidence>
<dbReference type="SMART" id="SM00465">
    <property type="entry name" value="GIYc"/>
    <property type="match status" value="1"/>
</dbReference>
<dbReference type="GO" id="GO:0009381">
    <property type="term" value="F:excinuclease ABC activity"/>
    <property type="evidence" value="ECO:0007669"/>
    <property type="project" value="UniProtKB-UniRule"/>
</dbReference>
<evidence type="ECO:0000256" key="6">
    <source>
        <dbReference type="HAMAP-Rule" id="MF_00203"/>
    </source>
</evidence>
<dbReference type="PANTHER" id="PTHR30562:SF1">
    <property type="entry name" value="UVRABC SYSTEM PROTEIN C"/>
    <property type="match status" value="1"/>
</dbReference>
<dbReference type="GO" id="GO:0009380">
    <property type="term" value="C:excinuclease repair complex"/>
    <property type="evidence" value="ECO:0007669"/>
    <property type="project" value="InterPro"/>
</dbReference>
<gene>
    <name evidence="6 9" type="primary">uvrC</name>
    <name evidence="9" type="ORF">SCULI_v1c02760</name>
</gene>
<keyword evidence="6" id="KW-0742">SOS response</keyword>
<keyword evidence="3 6" id="KW-0228">DNA excision</keyword>
<dbReference type="InterPro" id="IPR035901">
    <property type="entry name" value="GIY-YIG_endonuc_sf"/>
</dbReference>
<dbReference type="Pfam" id="PF01541">
    <property type="entry name" value="GIY-YIG"/>
    <property type="match status" value="1"/>
</dbReference>
<reference evidence="9 10" key="1">
    <citation type="journal article" date="2014" name="Genome Biol. Evol.">
        <title>Molecular evolution of the substrate utilization strategies and putative virulence factors in mosquito-associated Spiroplasma species.</title>
        <authorList>
            <person name="Chang T.H."/>
            <person name="Lo W.S."/>
            <person name="Ku C."/>
            <person name="Chen L.L."/>
            <person name="Kuo C.H."/>
        </authorList>
    </citation>
    <scope>NUCLEOTIDE SEQUENCE [LARGE SCALE GENOMIC DNA]</scope>
    <source>
        <strain evidence="9">AES-1</strain>
    </source>
</reference>
<name>W6A6I7_9MOLU</name>
<dbReference type="GO" id="GO:0006289">
    <property type="term" value="P:nucleotide-excision repair"/>
    <property type="evidence" value="ECO:0007669"/>
    <property type="project" value="UniProtKB-UniRule"/>
</dbReference>
<dbReference type="InterPro" id="IPR036876">
    <property type="entry name" value="UVR_dom_sf"/>
</dbReference>
<dbReference type="GO" id="GO:0003677">
    <property type="term" value="F:DNA binding"/>
    <property type="evidence" value="ECO:0007669"/>
    <property type="project" value="UniProtKB-UniRule"/>
</dbReference>
<dbReference type="InterPro" id="IPR047296">
    <property type="entry name" value="GIY-YIG_UvrC_Cho"/>
</dbReference>
<comment type="function">
    <text evidence="6">The UvrABC repair system catalyzes the recognition and processing of DNA lesions. UvrC both incises the 5' and 3' sides of the lesion. The N-terminal half is responsible for the 3' incision and the C-terminal half is responsible for the 5' incision.</text>
</comment>
<dbReference type="HOGENOM" id="CLU_014841_3_2_14"/>
<feature type="domain" description="UvrC family homology region profile" evidence="8">
    <location>
        <begin position="245"/>
        <end position="459"/>
    </location>
</feature>
<dbReference type="GO" id="GO:0005737">
    <property type="term" value="C:cytoplasm"/>
    <property type="evidence" value="ECO:0007669"/>
    <property type="project" value="UniProtKB-SubCell"/>
</dbReference>
<keyword evidence="5 6" id="KW-0234">DNA repair</keyword>
<keyword evidence="2 6" id="KW-0227">DNA damage</keyword>
<dbReference type="HAMAP" id="MF_00203">
    <property type="entry name" value="UvrC"/>
    <property type="match status" value="1"/>
</dbReference>
<dbReference type="Proteomes" id="UP000019267">
    <property type="component" value="Chromosome"/>
</dbReference>
<dbReference type="Gene3D" id="3.40.1440.10">
    <property type="entry name" value="GIY-YIG endonuclease"/>
    <property type="match status" value="1"/>
</dbReference>
<protein>
    <recommendedName>
        <fullName evidence="6">UvrABC system protein C</fullName>
        <shortName evidence="6">Protein UvrC</shortName>
    </recommendedName>
    <alternativeName>
        <fullName evidence="6">Excinuclease ABC subunit C</fullName>
    </alternativeName>
</protein>
<dbReference type="PANTHER" id="PTHR30562">
    <property type="entry name" value="UVRC/OXIDOREDUCTASE"/>
    <property type="match status" value="1"/>
</dbReference>